<gene>
    <name evidence="3" type="ORF">F8M49_23530</name>
</gene>
<proteinExistence type="predicted"/>
<feature type="region of interest" description="Disordered" evidence="1">
    <location>
        <begin position="334"/>
        <end position="353"/>
    </location>
</feature>
<dbReference type="Gene3D" id="2.160.20.80">
    <property type="entry name" value="E3 ubiquitin-protein ligase SopA"/>
    <property type="match status" value="1"/>
</dbReference>
<dbReference type="PROSITE" id="PS51318">
    <property type="entry name" value="TAT"/>
    <property type="match status" value="1"/>
</dbReference>
<evidence type="ECO:0000313" key="3">
    <source>
        <dbReference type="EMBL" id="MDV2477615.1"/>
    </source>
</evidence>
<reference evidence="3 4" key="1">
    <citation type="submission" date="2019-10" db="EMBL/GenBank/DDBJ databases">
        <title>Draft Genome Assembly of Rhodococcus zopfii DSM44189.</title>
        <authorList>
            <person name="Sutton J.M."/>
            <person name="Akob D.M."/>
            <person name="Bushman T.J."/>
        </authorList>
    </citation>
    <scope>NUCLEOTIDE SEQUENCE [LARGE SCALE GENOMIC DNA]</scope>
    <source>
        <strain evidence="3 4">DSM 44189</strain>
    </source>
</reference>
<accession>A0ABU3WUD2</accession>
<dbReference type="InterPro" id="IPR006311">
    <property type="entry name" value="TAT_signal"/>
</dbReference>
<evidence type="ECO:0000256" key="2">
    <source>
        <dbReference type="SAM" id="Phobius"/>
    </source>
</evidence>
<dbReference type="Proteomes" id="UP001275440">
    <property type="component" value="Unassembled WGS sequence"/>
</dbReference>
<sequence length="353" mass="37859">MKRTRRCLLGAITVIAVGCAILAGVSAVAAAWWQVDLVSGWTATAQPAATVMLAVALTASAVIFSWGLAEQRQMLTAHRQLDLEPAHVQGLRTRMLDAARMLSQENPTLRLAAVYELLAVADDWCRISRRSTHPQRLLLEHQRCLDLICGFLRANHRLERFVPGTSVGAGVEHDERIVRKQLCAGLTTHLTTWKHLGPFRVDLSGADLAAMVLRGRSLPGIIARGCVLTEADLSGSDLAGADLTEAVAANTRFTDTDLTGTNLTRATAPYASFTGADLTGADFTDTVLRGAQLISATLEHTDLTGADLRAAKLMRADLRTATWESADFGGADLTDAKPAAARDRSTTTTTGHR</sequence>
<dbReference type="EMBL" id="WBMO01000005">
    <property type="protein sequence ID" value="MDV2477615.1"/>
    <property type="molecule type" value="Genomic_DNA"/>
</dbReference>
<protein>
    <submittedName>
        <fullName evidence="3">Pentapeptide repeat-containing protein</fullName>
    </submittedName>
</protein>
<keyword evidence="2" id="KW-0812">Transmembrane</keyword>
<evidence type="ECO:0000313" key="4">
    <source>
        <dbReference type="Proteomes" id="UP001275440"/>
    </source>
</evidence>
<dbReference type="PANTHER" id="PTHR14136">
    <property type="entry name" value="BTB_POZ DOMAIN-CONTAINING PROTEIN KCTD9"/>
    <property type="match status" value="1"/>
</dbReference>
<dbReference type="PROSITE" id="PS51257">
    <property type="entry name" value="PROKAR_LIPOPROTEIN"/>
    <property type="match status" value="1"/>
</dbReference>
<dbReference type="Pfam" id="PF00805">
    <property type="entry name" value="Pentapeptide"/>
    <property type="match status" value="3"/>
</dbReference>
<evidence type="ECO:0000256" key="1">
    <source>
        <dbReference type="SAM" id="MobiDB-lite"/>
    </source>
</evidence>
<comment type="caution">
    <text evidence="3">The sequence shown here is derived from an EMBL/GenBank/DDBJ whole genome shotgun (WGS) entry which is preliminary data.</text>
</comment>
<organism evidence="3 4">
    <name type="scientific">Rhodococcus zopfii</name>
    <dbReference type="NCBI Taxonomy" id="43772"/>
    <lineage>
        <taxon>Bacteria</taxon>
        <taxon>Bacillati</taxon>
        <taxon>Actinomycetota</taxon>
        <taxon>Actinomycetes</taxon>
        <taxon>Mycobacteriales</taxon>
        <taxon>Nocardiaceae</taxon>
        <taxon>Rhodococcus</taxon>
    </lineage>
</organism>
<dbReference type="InterPro" id="IPR051082">
    <property type="entry name" value="Pentapeptide-BTB/POZ_domain"/>
</dbReference>
<dbReference type="InterPro" id="IPR001646">
    <property type="entry name" value="5peptide_repeat"/>
</dbReference>
<keyword evidence="4" id="KW-1185">Reference proteome</keyword>
<name>A0ABU3WUD2_9NOCA</name>
<feature type="transmembrane region" description="Helical" evidence="2">
    <location>
        <begin position="51"/>
        <end position="69"/>
    </location>
</feature>
<keyword evidence="2" id="KW-0472">Membrane</keyword>
<keyword evidence="2" id="KW-1133">Transmembrane helix</keyword>
<dbReference type="SUPFAM" id="SSF141571">
    <property type="entry name" value="Pentapeptide repeat-like"/>
    <property type="match status" value="1"/>
</dbReference>
<dbReference type="PANTHER" id="PTHR14136:SF17">
    <property type="entry name" value="BTB_POZ DOMAIN-CONTAINING PROTEIN KCTD9"/>
    <property type="match status" value="1"/>
</dbReference>